<dbReference type="PANTHER" id="PTHR11614">
    <property type="entry name" value="PHOSPHOLIPASE-RELATED"/>
    <property type="match status" value="1"/>
</dbReference>
<organism evidence="2">
    <name type="scientific">marine metagenome</name>
    <dbReference type="NCBI Taxonomy" id="408172"/>
    <lineage>
        <taxon>unclassified sequences</taxon>
        <taxon>metagenomes</taxon>
        <taxon>ecological metagenomes</taxon>
    </lineage>
</organism>
<dbReference type="SUPFAM" id="SSF53474">
    <property type="entry name" value="alpha/beta-Hydrolases"/>
    <property type="match status" value="1"/>
</dbReference>
<evidence type="ECO:0000259" key="1">
    <source>
        <dbReference type="Pfam" id="PF12146"/>
    </source>
</evidence>
<protein>
    <recommendedName>
        <fullName evidence="1">Serine aminopeptidase S33 domain-containing protein</fullName>
    </recommendedName>
</protein>
<proteinExistence type="predicted"/>
<dbReference type="InterPro" id="IPR029058">
    <property type="entry name" value="AB_hydrolase_fold"/>
</dbReference>
<feature type="domain" description="Serine aminopeptidase S33" evidence="1">
    <location>
        <begin position="76"/>
        <end position="306"/>
    </location>
</feature>
<dbReference type="InterPro" id="IPR022742">
    <property type="entry name" value="Hydrolase_4"/>
</dbReference>
<dbReference type="AlphaFoldDB" id="A0A381N836"/>
<dbReference type="Pfam" id="PF12146">
    <property type="entry name" value="Hydrolase_4"/>
    <property type="match status" value="1"/>
</dbReference>
<evidence type="ECO:0000313" key="2">
    <source>
        <dbReference type="EMBL" id="SUZ50796.1"/>
    </source>
</evidence>
<sequence>MFSRDNAEQIRDSLPLNFFNLNSNKEGKTPLFQSYLQYYGLNFTGDDGGSKHCAGIVSSGEFKIVCHYFVVPLERQKGTAFLLHGYFDHTGLYGHMIRHCLQLGYTVVIFDLPGHGLSSGPIAEIDSFRQYSGAFLRVLRQAKGFKVNQPWIVIGQSTGAAIIMDALQDTNLVDQFPVQCYILLGPFLRPKRWITSKLLFMLTRWFIRSARRKFAKNSHDEEFLNFLRTRDALQSKELPRSWVLAMIEYQRRFARAKICDEALHIIQGTGDETVDWRYNLPHIQEKFPKSKIYMIPDARHQSVNESPEFRDQIFSSIDQIIEGAG</sequence>
<accession>A0A381N836</accession>
<dbReference type="Gene3D" id="3.40.50.1820">
    <property type="entry name" value="alpha/beta hydrolase"/>
    <property type="match status" value="1"/>
</dbReference>
<name>A0A381N836_9ZZZZ</name>
<gene>
    <name evidence="2" type="ORF">METZ01_LOCUS3650</name>
</gene>
<dbReference type="InterPro" id="IPR051044">
    <property type="entry name" value="MAG_DAG_Lipase"/>
</dbReference>
<reference evidence="2" key="1">
    <citation type="submission" date="2018-05" db="EMBL/GenBank/DDBJ databases">
        <authorList>
            <person name="Lanie J.A."/>
            <person name="Ng W.-L."/>
            <person name="Kazmierczak K.M."/>
            <person name="Andrzejewski T.M."/>
            <person name="Davidsen T.M."/>
            <person name="Wayne K.J."/>
            <person name="Tettelin H."/>
            <person name="Glass J.I."/>
            <person name="Rusch D."/>
            <person name="Podicherti R."/>
            <person name="Tsui H.-C.T."/>
            <person name="Winkler M.E."/>
        </authorList>
    </citation>
    <scope>NUCLEOTIDE SEQUENCE</scope>
</reference>
<dbReference type="EMBL" id="UINC01000188">
    <property type="protein sequence ID" value="SUZ50796.1"/>
    <property type="molecule type" value="Genomic_DNA"/>
</dbReference>